<keyword evidence="2" id="KW-1185">Reference proteome</keyword>
<dbReference type="EMBL" id="CM026428">
    <property type="protein sequence ID" value="KAG0568047.1"/>
    <property type="molecule type" value="Genomic_DNA"/>
</dbReference>
<name>A0A8T0HBJ3_CERPU</name>
<dbReference type="AlphaFoldDB" id="A0A8T0HBJ3"/>
<gene>
    <name evidence="1" type="ORF">KC19_7G182300</name>
</gene>
<comment type="caution">
    <text evidence="1">The sequence shown here is derived from an EMBL/GenBank/DDBJ whole genome shotgun (WGS) entry which is preliminary data.</text>
</comment>
<organism evidence="1 2">
    <name type="scientific">Ceratodon purpureus</name>
    <name type="common">Fire moss</name>
    <name type="synonym">Dicranum purpureum</name>
    <dbReference type="NCBI Taxonomy" id="3225"/>
    <lineage>
        <taxon>Eukaryota</taxon>
        <taxon>Viridiplantae</taxon>
        <taxon>Streptophyta</taxon>
        <taxon>Embryophyta</taxon>
        <taxon>Bryophyta</taxon>
        <taxon>Bryophytina</taxon>
        <taxon>Bryopsida</taxon>
        <taxon>Dicranidae</taxon>
        <taxon>Pseudoditrichales</taxon>
        <taxon>Ditrichaceae</taxon>
        <taxon>Ceratodon</taxon>
    </lineage>
</organism>
<dbReference type="Proteomes" id="UP000822688">
    <property type="component" value="Chromosome 7"/>
</dbReference>
<accession>A0A8T0HBJ3</accession>
<sequence length="102" mass="11501">MLSEPSMPAKQISLQCSLPPSLSPCSEEEPGNDVLMAFLYLLQSGFFTSHFHMPNPLFIPHHKCGAPMPKPYTTYCSALHYTKPSVIVKYYHRLLAAWALFT</sequence>
<proteinExistence type="predicted"/>
<reference evidence="1" key="1">
    <citation type="submission" date="2020-06" db="EMBL/GenBank/DDBJ databases">
        <title>WGS assembly of Ceratodon purpureus strain R40.</title>
        <authorList>
            <person name="Carey S.B."/>
            <person name="Jenkins J."/>
            <person name="Shu S."/>
            <person name="Lovell J.T."/>
            <person name="Sreedasyam A."/>
            <person name="Maumus F."/>
            <person name="Tiley G.P."/>
            <person name="Fernandez-Pozo N."/>
            <person name="Barry K."/>
            <person name="Chen C."/>
            <person name="Wang M."/>
            <person name="Lipzen A."/>
            <person name="Daum C."/>
            <person name="Saski C.A."/>
            <person name="Payton A.C."/>
            <person name="Mcbreen J.C."/>
            <person name="Conrad R.E."/>
            <person name="Kollar L.M."/>
            <person name="Olsson S."/>
            <person name="Huttunen S."/>
            <person name="Landis J.B."/>
            <person name="Wickett N.J."/>
            <person name="Johnson M.G."/>
            <person name="Rensing S.A."/>
            <person name="Grimwood J."/>
            <person name="Schmutz J."/>
            <person name="Mcdaniel S.F."/>
        </authorList>
    </citation>
    <scope>NUCLEOTIDE SEQUENCE</scope>
    <source>
        <strain evidence="1">R40</strain>
    </source>
</reference>
<protein>
    <submittedName>
        <fullName evidence="1">Uncharacterized protein</fullName>
    </submittedName>
</protein>
<evidence type="ECO:0000313" key="2">
    <source>
        <dbReference type="Proteomes" id="UP000822688"/>
    </source>
</evidence>
<evidence type="ECO:0000313" key="1">
    <source>
        <dbReference type="EMBL" id="KAG0568047.1"/>
    </source>
</evidence>